<dbReference type="PANTHER" id="PTHR47094">
    <property type="entry name" value="ELFLESS, ISOFORM B"/>
    <property type="match status" value="1"/>
</dbReference>
<keyword evidence="1" id="KW-0479">Metal-binding</keyword>
<gene>
    <name evidence="6" type="ORF">QJS10_CPA10g01565</name>
</gene>
<dbReference type="InterPro" id="IPR017907">
    <property type="entry name" value="Znf_RING_CS"/>
</dbReference>
<name>A0AAV9DYE7_ACOCL</name>
<comment type="caution">
    <text evidence="6">The sequence shown here is derived from an EMBL/GenBank/DDBJ whole genome shotgun (WGS) entry which is preliminary data.</text>
</comment>
<dbReference type="InterPro" id="IPR001841">
    <property type="entry name" value="Znf_RING"/>
</dbReference>
<evidence type="ECO:0000256" key="3">
    <source>
        <dbReference type="ARBA" id="ARBA00022833"/>
    </source>
</evidence>
<dbReference type="SUPFAM" id="SSF57850">
    <property type="entry name" value="RING/U-box"/>
    <property type="match status" value="1"/>
</dbReference>
<dbReference type="GO" id="GO:0032183">
    <property type="term" value="F:SUMO binding"/>
    <property type="evidence" value="ECO:0007669"/>
    <property type="project" value="TreeGrafter"/>
</dbReference>
<evidence type="ECO:0000313" key="6">
    <source>
        <dbReference type="EMBL" id="KAK1305881.1"/>
    </source>
</evidence>
<evidence type="ECO:0000256" key="4">
    <source>
        <dbReference type="PROSITE-ProRule" id="PRU00175"/>
    </source>
</evidence>
<dbReference type="PROSITE" id="PS50089">
    <property type="entry name" value="ZF_RING_2"/>
    <property type="match status" value="1"/>
</dbReference>
<keyword evidence="7" id="KW-1185">Reference proteome</keyword>
<organism evidence="6 7">
    <name type="scientific">Acorus calamus</name>
    <name type="common">Sweet flag</name>
    <dbReference type="NCBI Taxonomy" id="4465"/>
    <lineage>
        <taxon>Eukaryota</taxon>
        <taxon>Viridiplantae</taxon>
        <taxon>Streptophyta</taxon>
        <taxon>Embryophyta</taxon>
        <taxon>Tracheophyta</taxon>
        <taxon>Spermatophyta</taxon>
        <taxon>Magnoliopsida</taxon>
        <taxon>Liliopsida</taxon>
        <taxon>Acoraceae</taxon>
        <taxon>Acorus</taxon>
    </lineage>
</organism>
<protein>
    <recommendedName>
        <fullName evidence="5">RING-type domain-containing protein</fullName>
    </recommendedName>
</protein>
<dbReference type="PROSITE" id="PS00518">
    <property type="entry name" value="ZF_RING_1"/>
    <property type="match status" value="1"/>
</dbReference>
<evidence type="ECO:0000256" key="1">
    <source>
        <dbReference type="ARBA" id="ARBA00022723"/>
    </source>
</evidence>
<dbReference type="GO" id="GO:0140082">
    <property type="term" value="F:SUMO-ubiquitin ligase activity"/>
    <property type="evidence" value="ECO:0007669"/>
    <property type="project" value="TreeGrafter"/>
</dbReference>
<accession>A0AAV9DYE7</accession>
<feature type="domain" description="RING-type" evidence="5">
    <location>
        <begin position="175"/>
        <end position="213"/>
    </location>
</feature>
<dbReference type="SMART" id="SM00184">
    <property type="entry name" value="RING"/>
    <property type="match status" value="1"/>
</dbReference>
<evidence type="ECO:0000259" key="5">
    <source>
        <dbReference type="PROSITE" id="PS50089"/>
    </source>
</evidence>
<sequence length="230" mass="25149">MSTRVSRRPLKRQARDTLRRKTVLNMELDLNVVDLEFFEEPPEGIIAASGGLPSSSHVGAADAPIDVDAIADNSHPFSISTVAEDSWNWNTSLLQNNGVCLVDLEAQLPLPPPESVISRLPIFTSRHCPKAAPKCVVIDCEKYVDLESDYAGKKKGAVIPPPPPPPPPKEPTFSCPICMGQLVEAMSTVCGHIFCKQCITAAIKVRKSCPTCRRKLTQNNIHRVYLPTAN</sequence>
<dbReference type="GO" id="GO:0008270">
    <property type="term" value="F:zinc ion binding"/>
    <property type="evidence" value="ECO:0007669"/>
    <property type="project" value="UniProtKB-KW"/>
</dbReference>
<dbReference type="GO" id="GO:0061630">
    <property type="term" value="F:ubiquitin protein ligase activity"/>
    <property type="evidence" value="ECO:0007669"/>
    <property type="project" value="InterPro"/>
</dbReference>
<dbReference type="Proteomes" id="UP001180020">
    <property type="component" value="Unassembled WGS sequence"/>
</dbReference>
<dbReference type="InterPro" id="IPR013083">
    <property type="entry name" value="Znf_RING/FYVE/PHD"/>
</dbReference>
<evidence type="ECO:0000313" key="7">
    <source>
        <dbReference type="Proteomes" id="UP001180020"/>
    </source>
</evidence>
<dbReference type="Gene3D" id="3.30.40.10">
    <property type="entry name" value="Zinc/RING finger domain, C3HC4 (zinc finger)"/>
    <property type="match status" value="1"/>
</dbReference>
<keyword evidence="3" id="KW-0862">Zinc</keyword>
<evidence type="ECO:0000256" key="2">
    <source>
        <dbReference type="ARBA" id="ARBA00022771"/>
    </source>
</evidence>
<dbReference type="EMBL" id="JAUJYO010000010">
    <property type="protein sequence ID" value="KAK1305881.1"/>
    <property type="molecule type" value="Genomic_DNA"/>
</dbReference>
<keyword evidence="2 4" id="KW-0863">Zinc-finger</keyword>
<proteinExistence type="predicted"/>
<dbReference type="Pfam" id="PF13923">
    <property type="entry name" value="zf-C3HC4_2"/>
    <property type="match status" value="1"/>
</dbReference>
<dbReference type="GO" id="GO:0006511">
    <property type="term" value="P:ubiquitin-dependent protein catabolic process"/>
    <property type="evidence" value="ECO:0007669"/>
    <property type="project" value="TreeGrafter"/>
</dbReference>
<reference evidence="6" key="1">
    <citation type="journal article" date="2023" name="Nat. Commun.">
        <title>Diploid and tetraploid genomes of Acorus and the evolution of monocots.</title>
        <authorList>
            <person name="Ma L."/>
            <person name="Liu K.W."/>
            <person name="Li Z."/>
            <person name="Hsiao Y.Y."/>
            <person name="Qi Y."/>
            <person name="Fu T."/>
            <person name="Tang G.D."/>
            <person name="Zhang D."/>
            <person name="Sun W.H."/>
            <person name="Liu D.K."/>
            <person name="Li Y."/>
            <person name="Chen G.Z."/>
            <person name="Liu X.D."/>
            <person name="Liao X.Y."/>
            <person name="Jiang Y.T."/>
            <person name="Yu X."/>
            <person name="Hao Y."/>
            <person name="Huang J."/>
            <person name="Zhao X.W."/>
            <person name="Ke S."/>
            <person name="Chen Y.Y."/>
            <person name="Wu W.L."/>
            <person name="Hsu J.L."/>
            <person name="Lin Y.F."/>
            <person name="Huang M.D."/>
            <person name="Li C.Y."/>
            <person name="Huang L."/>
            <person name="Wang Z.W."/>
            <person name="Zhao X."/>
            <person name="Zhong W.Y."/>
            <person name="Peng D.H."/>
            <person name="Ahmad S."/>
            <person name="Lan S."/>
            <person name="Zhang J.S."/>
            <person name="Tsai W.C."/>
            <person name="Van de Peer Y."/>
            <person name="Liu Z.J."/>
        </authorList>
    </citation>
    <scope>NUCLEOTIDE SEQUENCE</scope>
    <source>
        <strain evidence="6">CP</strain>
    </source>
</reference>
<dbReference type="PANTHER" id="PTHR47094:SF1">
    <property type="entry name" value="RING-TYPE E3 UBIQUITIN TRANSFERASE"/>
    <property type="match status" value="1"/>
</dbReference>
<reference evidence="6" key="2">
    <citation type="submission" date="2023-06" db="EMBL/GenBank/DDBJ databases">
        <authorList>
            <person name="Ma L."/>
            <person name="Liu K.-W."/>
            <person name="Li Z."/>
            <person name="Hsiao Y.-Y."/>
            <person name="Qi Y."/>
            <person name="Fu T."/>
            <person name="Tang G."/>
            <person name="Zhang D."/>
            <person name="Sun W.-H."/>
            <person name="Liu D.-K."/>
            <person name="Li Y."/>
            <person name="Chen G.-Z."/>
            <person name="Liu X.-D."/>
            <person name="Liao X.-Y."/>
            <person name="Jiang Y.-T."/>
            <person name="Yu X."/>
            <person name="Hao Y."/>
            <person name="Huang J."/>
            <person name="Zhao X.-W."/>
            <person name="Ke S."/>
            <person name="Chen Y.-Y."/>
            <person name="Wu W.-L."/>
            <person name="Hsu J.-L."/>
            <person name="Lin Y.-F."/>
            <person name="Huang M.-D."/>
            <person name="Li C.-Y."/>
            <person name="Huang L."/>
            <person name="Wang Z.-W."/>
            <person name="Zhao X."/>
            <person name="Zhong W.-Y."/>
            <person name="Peng D.-H."/>
            <person name="Ahmad S."/>
            <person name="Lan S."/>
            <person name="Zhang J.-S."/>
            <person name="Tsai W.-C."/>
            <person name="Van De Peer Y."/>
            <person name="Liu Z.-J."/>
        </authorList>
    </citation>
    <scope>NUCLEOTIDE SEQUENCE</scope>
    <source>
        <strain evidence="6">CP</strain>
        <tissue evidence="6">Leaves</tissue>
    </source>
</reference>
<dbReference type="AlphaFoldDB" id="A0AAV9DYE7"/>
<dbReference type="GO" id="GO:0033768">
    <property type="term" value="C:SUMO-targeted ubiquitin ligase complex"/>
    <property type="evidence" value="ECO:0007669"/>
    <property type="project" value="TreeGrafter"/>
</dbReference>
<dbReference type="InterPro" id="IPR049627">
    <property type="entry name" value="SLX8"/>
</dbReference>